<dbReference type="Gene3D" id="3.40.50.720">
    <property type="entry name" value="NAD(P)-binding Rossmann-like Domain"/>
    <property type="match status" value="1"/>
</dbReference>
<evidence type="ECO:0000256" key="3">
    <source>
        <dbReference type="ARBA" id="ARBA00023002"/>
    </source>
</evidence>
<dbReference type="RefSeq" id="WP_151541014.1">
    <property type="nucleotide sequence ID" value="NZ_WBMR01000041.1"/>
</dbReference>
<evidence type="ECO:0000256" key="1">
    <source>
        <dbReference type="ARBA" id="ARBA00006484"/>
    </source>
</evidence>
<organism evidence="5 6">
    <name type="scientific">Actinomadura montaniterrae</name>
    <dbReference type="NCBI Taxonomy" id="1803903"/>
    <lineage>
        <taxon>Bacteria</taxon>
        <taxon>Bacillati</taxon>
        <taxon>Actinomycetota</taxon>
        <taxon>Actinomycetes</taxon>
        <taxon>Streptosporangiales</taxon>
        <taxon>Thermomonosporaceae</taxon>
        <taxon>Actinomadura</taxon>
    </lineage>
</organism>
<dbReference type="PROSITE" id="PS00061">
    <property type="entry name" value="ADH_SHORT"/>
    <property type="match status" value="1"/>
</dbReference>
<dbReference type="PRINTS" id="PR00081">
    <property type="entry name" value="GDHRDH"/>
</dbReference>
<dbReference type="PANTHER" id="PTHR43490:SF99">
    <property type="entry name" value="SHORT-CHAIN DEHYDROGENASE_REDUCTASE"/>
    <property type="match status" value="1"/>
</dbReference>
<accession>A0A6L3VTG1</accession>
<comment type="caution">
    <text evidence="5">The sequence shown here is derived from an EMBL/GenBank/DDBJ whole genome shotgun (WGS) entry which is preliminary data.</text>
</comment>
<dbReference type="CDD" id="cd05324">
    <property type="entry name" value="carb_red_PTCR-like_SDR_c"/>
    <property type="match status" value="1"/>
</dbReference>
<proteinExistence type="inferred from homology"/>
<reference evidence="5 6" key="1">
    <citation type="submission" date="2019-09" db="EMBL/GenBank/DDBJ databases">
        <title>Actinomadura physcomitrii sp. nov., a novel actinomycete isolated from moss [Physcomitrium sphaericum (Ludw) Fuernr].</title>
        <authorList>
            <person name="Liu C."/>
            <person name="Zhuang X."/>
        </authorList>
    </citation>
    <scope>NUCLEOTIDE SEQUENCE [LARGE SCALE GENOMIC DNA]</scope>
    <source>
        <strain evidence="5 6">CYP1-1B</strain>
    </source>
</reference>
<evidence type="ECO:0000256" key="2">
    <source>
        <dbReference type="ARBA" id="ARBA00022857"/>
    </source>
</evidence>
<keyword evidence="6" id="KW-1185">Reference proteome</keyword>
<dbReference type="AlphaFoldDB" id="A0A6L3VTG1"/>
<dbReference type="SUPFAM" id="SSF51735">
    <property type="entry name" value="NAD(P)-binding Rossmann-fold domains"/>
    <property type="match status" value="1"/>
</dbReference>
<dbReference type="InterPro" id="IPR020904">
    <property type="entry name" value="Sc_DH/Rdtase_CS"/>
</dbReference>
<evidence type="ECO:0000256" key="4">
    <source>
        <dbReference type="RuleBase" id="RU000363"/>
    </source>
</evidence>
<dbReference type="OrthoDB" id="9781117at2"/>
<dbReference type="Proteomes" id="UP000483004">
    <property type="component" value="Unassembled WGS sequence"/>
</dbReference>
<dbReference type="GO" id="GO:0016616">
    <property type="term" value="F:oxidoreductase activity, acting on the CH-OH group of donors, NAD or NADP as acceptor"/>
    <property type="evidence" value="ECO:0007669"/>
    <property type="project" value="InterPro"/>
</dbReference>
<dbReference type="InterPro" id="IPR036291">
    <property type="entry name" value="NAD(P)-bd_dom_sf"/>
</dbReference>
<dbReference type="InterPro" id="IPR002347">
    <property type="entry name" value="SDR_fam"/>
</dbReference>
<dbReference type="EMBL" id="WBMR01000041">
    <property type="protein sequence ID" value="KAB2380960.1"/>
    <property type="molecule type" value="Genomic_DNA"/>
</dbReference>
<evidence type="ECO:0000313" key="5">
    <source>
        <dbReference type="EMBL" id="KAB2380960.1"/>
    </source>
</evidence>
<gene>
    <name evidence="5" type="ORF">F9B16_16775</name>
</gene>
<dbReference type="PRINTS" id="PR00080">
    <property type="entry name" value="SDRFAMILY"/>
</dbReference>
<comment type="similarity">
    <text evidence="1 4">Belongs to the short-chain dehydrogenases/reductases (SDR) family.</text>
</comment>
<keyword evidence="3" id="KW-0560">Oxidoreductase</keyword>
<dbReference type="Pfam" id="PF00106">
    <property type="entry name" value="adh_short"/>
    <property type="match status" value="1"/>
</dbReference>
<dbReference type="PANTHER" id="PTHR43490">
    <property type="entry name" value="(+)-NEOMENTHOL DEHYDROGENASE"/>
    <property type="match status" value="1"/>
</dbReference>
<keyword evidence="2" id="KW-0521">NADP</keyword>
<protein>
    <submittedName>
        <fullName evidence="5">SDR family oxidoreductase</fullName>
    </submittedName>
</protein>
<sequence length="247" mass="25434">MTTAQIALITGANKGIGLETARLLGGKGMTVLVGARNPELGEKAAAVLAGEGIVARFVRIDVTDAASVEAAAKRIDEEHGRLDVLVNNAGISPASAYGPPSETSLGGLRETYETNVFGVVAVTNAMLPLLRRSPAGRIVNVSSELGSLTLLTDPSSPFFPFNLLAYNSSKTALNAVTIAYAKELADTAVKVNLANPGYCATDLNGNSGFRTPVQGATEVVLLATLDEDGPNGAFQGGAEEPGQPVPW</sequence>
<dbReference type="InterPro" id="IPR045313">
    <property type="entry name" value="CBR1-like"/>
</dbReference>
<evidence type="ECO:0000313" key="6">
    <source>
        <dbReference type="Proteomes" id="UP000483004"/>
    </source>
</evidence>
<name>A0A6L3VTG1_9ACTN</name>